<sequence>MTPPHFMHELITGNDAVDHEAEDVEGGTDEASFNRQQIPTQPATDHFALSLLKSKKMWKLKVSEDGSPWLRSTNNHYGRQVWEFDPELGSLEEIAEVEEARKTFVEKWFKQKHSSDILMRIQFAKENHHHSVLPQVEIKDVDDITEEKVANVLRRAIGFHSSLQEDDGHWPGDNGGPLFLLPGLNIDGGWGLHIEGHSTMFCSVLNYVSLRLLGVNNDEESIEMARIWILDHGGATATPSWGKLWLSVLGAYEWSGNNPLPPELWLLPYILPLYPGKVWCHARMVYLPMSYLHGKRFVGPITPTVLALRDELFTVPYHNIDWNETRNMCPKEYLYCPHTFIQKIIWATIDKIMEPIIMKWPGNKIREKALQRVMEHIHYEDENTQYICLSSVNKMLNMICCWVEDPNSEAFKLHLPRIHDCLWLAEDGMKMNGCNGSQTWDTGFAIQAIVSANLIEEFGQTLKKAHKFLKRSQVLDNAPGDPSHWYRHISKDYTAEGLKVSAFSPWIVSDYTAEGLKVVLTATSWRKDDAVDGLLAIIVNHGLGERDQVSKDEEEMESDVRLLIATVKMGKDVNMFQPGRDFILVKDDVGHNLKFDPVRFFSDLGATCT</sequence>
<dbReference type="InterPro" id="IPR018333">
    <property type="entry name" value="Squalene_cyclase"/>
</dbReference>
<dbReference type="Proteomes" id="UP000245207">
    <property type="component" value="Unassembled WGS sequence"/>
</dbReference>
<gene>
    <name evidence="6" type="ORF">CTI12_AA549000</name>
</gene>
<accession>A0A2U1KYS9</accession>
<proteinExistence type="inferred from homology"/>
<organism evidence="6 7">
    <name type="scientific">Artemisia annua</name>
    <name type="common">Sweet wormwood</name>
    <dbReference type="NCBI Taxonomy" id="35608"/>
    <lineage>
        <taxon>Eukaryota</taxon>
        <taxon>Viridiplantae</taxon>
        <taxon>Streptophyta</taxon>
        <taxon>Embryophyta</taxon>
        <taxon>Tracheophyta</taxon>
        <taxon>Spermatophyta</taxon>
        <taxon>Magnoliopsida</taxon>
        <taxon>eudicotyledons</taxon>
        <taxon>Gunneridae</taxon>
        <taxon>Pentapetalae</taxon>
        <taxon>asterids</taxon>
        <taxon>campanulids</taxon>
        <taxon>Asterales</taxon>
        <taxon>Asteraceae</taxon>
        <taxon>Asteroideae</taxon>
        <taxon>Anthemideae</taxon>
        <taxon>Artemisiinae</taxon>
        <taxon>Artemisia</taxon>
    </lineage>
</organism>
<dbReference type="SUPFAM" id="SSF48239">
    <property type="entry name" value="Terpenoid cyclases/Protein prenyltransferases"/>
    <property type="match status" value="2"/>
</dbReference>
<reference evidence="6 7" key="1">
    <citation type="journal article" date="2018" name="Mol. Plant">
        <title>The genome of Artemisia annua provides insight into the evolution of Asteraceae family and artemisinin biosynthesis.</title>
        <authorList>
            <person name="Shen Q."/>
            <person name="Zhang L."/>
            <person name="Liao Z."/>
            <person name="Wang S."/>
            <person name="Yan T."/>
            <person name="Shi P."/>
            <person name="Liu M."/>
            <person name="Fu X."/>
            <person name="Pan Q."/>
            <person name="Wang Y."/>
            <person name="Lv Z."/>
            <person name="Lu X."/>
            <person name="Zhang F."/>
            <person name="Jiang W."/>
            <person name="Ma Y."/>
            <person name="Chen M."/>
            <person name="Hao X."/>
            <person name="Li L."/>
            <person name="Tang Y."/>
            <person name="Lv G."/>
            <person name="Zhou Y."/>
            <person name="Sun X."/>
            <person name="Brodelius P.E."/>
            <person name="Rose J.K.C."/>
            <person name="Tang K."/>
        </authorList>
    </citation>
    <scope>NUCLEOTIDE SEQUENCE [LARGE SCALE GENOMIC DNA]</scope>
    <source>
        <strain evidence="7">cv. Huhao1</strain>
        <tissue evidence="6">Leaf</tissue>
    </source>
</reference>
<comment type="similarity">
    <text evidence="1 4">Belongs to the terpene cyclase/mutase family.</text>
</comment>
<dbReference type="NCBIfam" id="TIGR01787">
    <property type="entry name" value="squalene_cyclas"/>
    <property type="match status" value="1"/>
</dbReference>
<dbReference type="PANTHER" id="PTHR11764:SF20">
    <property type="entry name" value="LANOSTEROL SYNTHASE"/>
    <property type="match status" value="1"/>
</dbReference>
<evidence type="ECO:0000256" key="1">
    <source>
        <dbReference type="ARBA" id="ARBA00009755"/>
    </source>
</evidence>
<evidence type="ECO:0000256" key="3">
    <source>
        <dbReference type="ARBA" id="ARBA00023235"/>
    </source>
</evidence>
<dbReference type="Pfam" id="PF13249">
    <property type="entry name" value="SQHop_cyclase_N"/>
    <property type="match status" value="1"/>
</dbReference>
<dbReference type="EC" id="5.4.99.-" evidence="4"/>
<evidence type="ECO:0000313" key="7">
    <source>
        <dbReference type="Proteomes" id="UP000245207"/>
    </source>
</evidence>
<dbReference type="InterPro" id="IPR008930">
    <property type="entry name" value="Terpenoid_cyclase/PrenylTrfase"/>
</dbReference>
<dbReference type="InterPro" id="IPR032697">
    <property type="entry name" value="SQ_cyclase_N"/>
</dbReference>
<evidence type="ECO:0000256" key="2">
    <source>
        <dbReference type="ARBA" id="ARBA00022737"/>
    </source>
</evidence>
<dbReference type="AlphaFoldDB" id="A0A2U1KYS9"/>
<dbReference type="EMBL" id="PKPP01012782">
    <property type="protein sequence ID" value="PWA41870.1"/>
    <property type="molecule type" value="Genomic_DNA"/>
</dbReference>
<evidence type="ECO:0000256" key="4">
    <source>
        <dbReference type="RuleBase" id="RU362003"/>
    </source>
</evidence>
<dbReference type="FunFam" id="1.50.10.20:FF:000002">
    <property type="entry name" value="Terpene cyclase/mutase family member"/>
    <property type="match status" value="1"/>
</dbReference>
<evidence type="ECO:0000259" key="5">
    <source>
        <dbReference type="Pfam" id="PF13249"/>
    </source>
</evidence>
<dbReference type="Gene3D" id="1.50.10.20">
    <property type="match status" value="1"/>
</dbReference>
<name>A0A2U1KYS9_ARTAN</name>
<dbReference type="OrthoDB" id="21502at2759"/>
<keyword evidence="2" id="KW-0677">Repeat</keyword>
<feature type="domain" description="Squalene cyclase N-terminal" evidence="5">
    <location>
        <begin position="186"/>
        <end position="384"/>
    </location>
</feature>
<keyword evidence="3 4" id="KW-0413">Isomerase</keyword>
<keyword evidence="7" id="KW-1185">Reference proteome</keyword>
<dbReference type="PANTHER" id="PTHR11764">
    <property type="entry name" value="TERPENE CYCLASE/MUTASE FAMILY MEMBER"/>
    <property type="match status" value="1"/>
</dbReference>
<dbReference type="GO" id="GO:0016104">
    <property type="term" value="P:triterpenoid biosynthetic process"/>
    <property type="evidence" value="ECO:0007669"/>
    <property type="project" value="InterPro"/>
</dbReference>
<protein>
    <recommendedName>
        <fullName evidence="4">Terpene cyclase/mutase family member</fullName>
        <ecNumber evidence="4">5.4.99.-</ecNumber>
    </recommendedName>
</protein>
<dbReference type="GO" id="GO:0031559">
    <property type="term" value="F:oxidosqualene cyclase activity"/>
    <property type="evidence" value="ECO:0007669"/>
    <property type="project" value="UniProtKB-ARBA"/>
</dbReference>
<dbReference type="STRING" id="35608.A0A2U1KYS9"/>
<dbReference type="GO" id="GO:0005811">
    <property type="term" value="C:lipid droplet"/>
    <property type="evidence" value="ECO:0007669"/>
    <property type="project" value="InterPro"/>
</dbReference>
<evidence type="ECO:0000313" key="6">
    <source>
        <dbReference type="EMBL" id="PWA41870.1"/>
    </source>
</evidence>
<comment type="caution">
    <text evidence="6">The sequence shown here is derived from an EMBL/GenBank/DDBJ whole genome shotgun (WGS) entry which is preliminary data.</text>
</comment>